<keyword evidence="9" id="KW-1185">Reference proteome</keyword>
<feature type="compositionally biased region" description="Basic and acidic residues" evidence="6">
    <location>
        <begin position="102"/>
        <end position="118"/>
    </location>
</feature>
<dbReference type="SMART" id="SM00249">
    <property type="entry name" value="PHD"/>
    <property type="match status" value="1"/>
</dbReference>
<keyword evidence="5" id="KW-0694">RNA-binding</keyword>
<name>A0AAE0F5Q8_9CHLO</name>
<dbReference type="GO" id="GO:0030422">
    <property type="term" value="P:siRNA processing"/>
    <property type="evidence" value="ECO:0007669"/>
    <property type="project" value="TreeGrafter"/>
</dbReference>
<dbReference type="EMBL" id="LGRX02025021">
    <property type="protein sequence ID" value="KAK3253056.1"/>
    <property type="molecule type" value="Genomic_DNA"/>
</dbReference>
<sequence>MVTLLIESLANVEGSEKVRYKEYAMSILENWAPSTLLNDSPAQKGSRECLHKRQQRKRKRACFKKSPPPPPPPREEEEEEQDQEEEEQAEEQDQEEEERECDQEQKQLEPSQREQTERATLRGLIPEHPAEGCVGVPAGFGGPATSGAPAAGLERVRRSCQSMKAAYHFQQQLCMEPQISVRTLSCQVARSPEEKQLCTKAKGVLTSTFPSMKPHMQDMIDGSNVALMLLGLEPVTVATYVVRPNTLHVYLFTTRERRRRQNFGGLLVTWLKQLACEKGLSYLLVGAVSEPDVLSFWYRFGFTPAERHGVALARHTNSMEAQTNCFQNTTLLAWEVQPTAGEVEARLFKAQQTARQGVARLCLPPVDHGKAFQTSKHGKAFQTVDHGKAFQTSKYGKAFQTVDHGKAFQTSKHGKAFQTVDHGKAFQTSKHGKALTRFKHSKSFKGANQDLDDNTACEVCYRSDDDEDNDMLLCDGRGCGVGMHLRCISPPLAGVPDGDWYCPSCAKEREGEPQLQRVLWRDEGEAEAERAGGRGEAHAQSVPAMRGGSPAMVKIRLKSRKYASPERKKGLGGTPHRYIVNAQAFPVVPAAPAWQAPCCTPLEVAGVRIDALMLSPPPPADSLTGTTNFLSLLMHERVMKVETALPKHGAALAKPHLPLEGRQYELVVSKVHSEVDLFQKKHSVHSLYVAVSGPGMAPINLQSTLEQWADFAALPTVRKVQSRLELLRSPVQRRRAFELCASEHFEVLEHEAASAATGEPMGDGCGFIPEAMLAHFTPKGARGVLAVQVRVFSPRLGVFKGMLCCKPGIARIQLLPSMRKVGPSRVPWEGSGSDDIAVLLIKQVHPSNPNVRIGKQLAGADGTADVQPAIRKHPSAMLRWLFESLGVPRGVFTAYFDKEAYKLAYLVGVADPTHSLPAGTIFVPGLPLQGTVARVSLFVTRFPCVKPEDGRMLPALNSRPGPMLDDAWEWLQALPFGAVVFSTAGDGAPLPAQCASGDLDGDLYLVCWDRDFISHIKPRQLAAPSTPALPPVVQQQPFETPCDPDWLPRAQARMHAEELLCEPLDIPKVFKLFKKEVETSPDGMDSVDARLLGEAYVRALDRGKHGGDLGLPHRLQGKLEKVA</sequence>
<evidence type="ECO:0000256" key="3">
    <source>
        <dbReference type="ARBA" id="ARBA00022833"/>
    </source>
</evidence>
<dbReference type="GO" id="GO:0031380">
    <property type="term" value="C:nuclear RNA-directed RNA polymerase complex"/>
    <property type="evidence" value="ECO:0007669"/>
    <property type="project" value="TreeGrafter"/>
</dbReference>
<dbReference type="InterPro" id="IPR011011">
    <property type="entry name" value="Znf_FYVE_PHD"/>
</dbReference>
<comment type="catalytic activity">
    <reaction evidence="5">
        <text>RNA(n) + a ribonucleoside 5'-triphosphate = RNA(n+1) + diphosphate</text>
        <dbReference type="Rhea" id="RHEA:21248"/>
        <dbReference type="Rhea" id="RHEA-COMP:14527"/>
        <dbReference type="Rhea" id="RHEA-COMP:17342"/>
        <dbReference type="ChEBI" id="CHEBI:33019"/>
        <dbReference type="ChEBI" id="CHEBI:61557"/>
        <dbReference type="ChEBI" id="CHEBI:140395"/>
        <dbReference type="EC" id="2.7.7.48"/>
    </reaction>
</comment>
<dbReference type="InterPro" id="IPR001965">
    <property type="entry name" value="Znf_PHD"/>
</dbReference>
<evidence type="ECO:0000256" key="1">
    <source>
        <dbReference type="ARBA" id="ARBA00022723"/>
    </source>
</evidence>
<feature type="region of interest" description="Disordered" evidence="6">
    <location>
        <begin position="35"/>
        <end position="118"/>
    </location>
</feature>
<dbReference type="PANTHER" id="PTHR23079:SF55">
    <property type="entry name" value="RNA-DIRECTED RNA POLYMERASE"/>
    <property type="match status" value="1"/>
</dbReference>
<dbReference type="PANTHER" id="PTHR23079">
    <property type="entry name" value="RNA-DEPENDENT RNA POLYMERASE"/>
    <property type="match status" value="1"/>
</dbReference>
<dbReference type="SUPFAM" id="SSF55729">
    <property type="entry name" value="Acyl-CoA N-acyltransferases (Nat)"/>
    <property type="match status" value="1"/>
</dbReference>
<protein>
    <recommendedName>
        <fullName evidence="5">RNA-dependent RNA polymerase</fullName>
        <ecNumber evidence="5">2.7.7.48</ecNumber>
    </recommendedName>
</protein>
<evidence type="ECO:0000313" key="8">
    <source>
        <dbReference type="EMBL" id="KAK3253056.1"/>
    </source>
</evidence>
<dbReference type="GO" id="GO:0003723">
    <property type="term" value="F:RNA binding"/>
    <property type="evidence" value="ECO:0007669"/>
    <property type="project" value="UniProtKB-KW"/>
</dbReference>
<evidence type="ECO:0000256" key="2">
    <source>
        <dbReference type="ARBA" id="ARBA00022771"/>
    </source>
</evidence>
<organism evidence="8 9">
    <name type="scientific">Cymbomonas tetramitiformis</name>
    <dbReference type="NCBI Taxonomy" id="36881"/>
    <lineage>
        <taxon>Eukaryota</taxon>
        <taxon>Viridiplantae</taxon>
        <taxon>Chlorophyta</taxon>
        <taxon>Pyramimonadophyceae</taxon>
        <taxon>Pyramimonadales</taxon>
        <taxon>Pyramimonadaceae</taxon>
        <taxon>Cymbomonas</taxon>
    </lineage>
</organism>
<keyword evidence="5" id="KW-0696">RNA-directed RNA polymerase</keyword>
<feature type="compositionally biased region" description="Basic residues" evidence="6">
    <location>
        <begin position="52"/>
        <end position="63"/>
    </location>
</feature>
<dbReference type="InterPro" id="IPR057596">
    <property type="entry name" value="RDRP_core"/>
</dbReference>
<evidence type="ECO:0000256" key="6">
    <source>
        <dbReference type="SAM" id="MobiDB-lite"/>
    </source>
</evidence>
<reference evidence="8 9" key="1">
    <citation type="journal article" date="2015" name="Genome Biol. Evol.">
        <title>Comparative Genomics of a Bacterivorous Green Alga Reveals Evolutionary Causalities and Consequences of Phago-Mixotrophic Mode of Nutrition.</title>
        <authorList>
            <person name="Burns J.A."/>
            <person name="Paasch A."/>
            <person name="Narechania A."/>
            <person name="Kim E."/>
        </authorList>
    </citation>
    <scope>NUCLEOTIDE SEQUENCE [LARGE SCALE GENOMIC DNA]</scope>
    <source>
        <strain evidence="8 9">PLY_AMNH</strain>
    </source>
</reference>
<proteinExistence type="inferred from homology"/>
<dbReference type="SUPFAM" id="SSF57903">
    <property type="entry name" value="FYVE/PHD zinc finger"/>
    <property type="match status" value="1"/>
</dbReference>
<dbReference type="PROSITE" id="PS50016">
    <property type="entry name" value="ZF_PHD_2"/>
    <property type="match status" value="1"/>
</dbReference>
<feature type="domain" description="PHD-type" evidence="7">
    <location>
        <begin position="454"/>
        <end position="508"/>
    </location>
</feature>
<feature type="compositionally biased region" description="Basic and acidic residues" evidence="6">
    <location>
        <begin position="523"/>
        <end position="537"/>
    </location>
</feature>
<dbReference type="InterPro" id="IPR013083">
    <property type="entry name" value="Znf_RING/FYVE/PHD"/>
</dbReference>
<feature type="region of interest" description="Disordered" evidence="6">
    <location>
        <begin position="523"/>
        <end position="545"/>
    </location>
</feature>
<dbReference type="Pfam" id="PF05183">
    <property type="entry name" value="RdRP"/>
    <property type="match status" value="2"/>
</dbReference>
<evidence type="ECO:0000313" key="9">
    <source>
        <dbReference type="Proteomes" id="UP001190700"/>
    </source>
</evidence>
<dbReference type="InterPro" id="IPR019787">
    <property type="entry name" value="Znf_PHD-finger"/>
</dbReference>
<dbReference type="GO" id="GO:0003968">
    <property type="term" value="F:RNA-directed RNA polymerase activity"/>
    <property type="evidence" value="ECO:0007669"/>
    <property type="project" value="UniProtKB-KW"/>
</dbReference>
<evidence type="ECO:0000259" key="7">
    <source>
        <dbReference type="PROSITE" id="PS50016"/>
    </source>
</evidence>
<gene>
    <name evidence="8" type="ORF">CYMTET_37675</name>
</gene>
<keyword evidence="5" id="KW-0548">Nucleotidyltransferase</keyword>
<comment type="function">
    <text evidence="5">Probably involved in the RNA silencing pathway and required for the generation of small interfering RNAs (siRNAs).</text>
</comment>
<dbReference type="Gene3D" id="3.30.40.10">
    <property type="entry name" value="Zinc/RING finger domain, C3HC4 (zinc finger)"/>
    <property type="match status" value="1"/>
</dbReference>
<keyword evidence="3" id="KW-0862">Zinc</keyword>
<dbReference type="Proteomes" id="UP001190700">
    <property type="component" value="Unassembled WGS sequence"/>
</dbReference>
<keyword evidence="1" id="KW-0479">Metal-binding</keyword>
<dbReference type="Pfam" id="PF00628">
    <property type="entry name" value="PHD"/>
    <property type="match status" value="1"/>
</dbReference>
<evidence type="ECO:0000256" key="4">
    <source>
        <dbReference type="PROSITE-ProRule" id="PRU00146"/>
    </source>
</evidence>
<dbReference type="EC" id="2.7.7.48" evidence="5"/>
<dbReference type="InterPro" id="IPR007855">
    <property type="entry name" value="RDRP"/>
</dbReference>
<comment type="similarity">
    <text evidence="5">Belongs to the RdRP family.</text>
</comment>
<dbReference type="GO" id="GO:0008270">
    <property type="term" value="F:zinc ion binding"/>
    <property type="evidence" value="ECO:0007669"/>
    <property type="project" value="UniProtKB-KW"/>
</dbReference>
<keyword evidence="2 4" id="KW-0863">Zinc-finger</keyword>
<keyword evidence="5" id="KW-0808">Transferase</keyword>
<dbReference type="Gene3D" id="3.40.630.30">
    <property type="match status" value="1"/>
</dbReference>
<accession>A0AAE0F5Q8</accession>
<dbReference type="InterPro" id="IPR016181">
    <property type="entry name" value="Acyl_CoA_acyltransferase"/>
</dbReference>
<keyword evidence="5" id="KW-0943">RNA-mediated gene silencing</keyword>
<feature type="compositionally biased region" description="Acidic residues" evidence="6">
    <location>
        <begin position="75"/>
        <end position="101"/>
    </location>
</feature>
<evidence type="ECO:0000256" key="5">
    <source>
        <dbReference type="RuleBase" id="RU363098"/>
    </source>
</evidence>
<comment type="caution">
    <text evidence="8">The sequence shown here is derived from an EMBL/GenBank/DDBJ whole genome shotgun (WGS) entry which is preliminary data.</text>
</comment>
<dbReference type="AlphaFoldDB" id="A0AAE0F5Q8"/>